<organism evidence="1 2">
    <name type="scientific">Candidatus Harrisonbacteria bacterium CG10_big_fil_rev_8_21_14_0_10_49_15</name>
    <dbReference type="NCBI Taxonomy" id="1974587"/>
    <lineage>
        <taxon>Bacteria</taxon>
        <taxon>Candidatus Harrisoniibacteriota</taxon>
    </lineage>
</organism>
<sequence length="64" mass="7402">MIALLALPIFSKDFFKLFILWQNATKIMATAIATIWVDYNVQLFTAYDTRATYGARFFGSIYHT</sequence>
<dbReference type="Proteomes" id="UP000229526">
    <property type="component" value="Unassembled WGS sequence"/>
</dbReference>
<dbReference type="EMBL" id="PFBD01000023">
    <property type="protein sequence ID" value="PIR86909.1"/>
    <property type="molecule type" value="Genomic_DNA"/>
</dbReference>
<dbReference type="AlphaFoldDB" id="A0A2H0UKI2"/>
<gene>
    <name evidence="1" type="ORF">COU11_03585</name>
</gene>
<reference evidence="2" key="1">
    <citation type="submission" date="2017-09" db="EMBL/GenBank/DDBJ databases">
        <title>Depth-based differentiation of microbial function through sediment-hosted aquifers and enrichment of novel symbionts in the deep terrestrial subsurface.</title>
        <authorList>
            <person name="Probst A.J."/>
            <person name="Ladd B."/>
            <person name="Jarett J.K."/>
            <person name="Geller-Mcgrath D.E."/>
            <person name="Sieber C.M.K."/>
            <person name="Emerson J.B."/>
            <person name="Anantharaman K."/>
            <person name="Thomas B.C."/>
            <person name="Malmstrom R."/>
            <person name="Stieglmeier M."/>
            <person name="Klingl A."/>
            <person name="Woyke T."/>
            <person name="Ryan C.M."/>
            <person name="Banfield J.F."/>
        </authorList>
    </citation>
    <scope>NUCLEOTIDE SEQUENCE [LARGE SCALE GENOMIC DNA]</scope>
</reference>
<proteinExistence type="predicted"/>
<accession>A0A2H0UKI2</accession>
<protein>
    <submittedName>
        <fullName evidence="1">Uncharacterized protein</fullName>
    </submittedName>
</protein>
<comment type="caution">
    <text evidence="1">The sequence shown here is derived from an EMBL/GenBank/DDBJ whole genome shotgun (WGS) entry which is preliminary data.</text>
</comment>
<evidence type="ECO:0000313" key="1">
    <source>
        <dbReference type="EMBL" id="PIR86909.1"/>
    </source>
</evidence>
<name>A0A2H0UKI2_9BACT</name>
<evidence type="ECO:0000313" key="2">
    <source>
        <dbReference type="Proteomes" id="UP000229526"/>
    </source>
</evidence>